<dbReference type="EMBL" id="JAVRFD010000021">
    <property type="protein sequence ID" value="MDT0547703.1"/>
    <property type="molecule type" value="Genomic_DNA"/>
</dbReference>
<comment type="caution">
    <text evidence="3">The sequence shown here is derived from an EMBL/GenBank/DDBJ whole genome shotgun (WGS) entry which is preliminary data.</text>
</comment>
<dbReference type="SUPFAM" id="SSF55874">
    <property type="entry name" value="ATPase domain of HSP90 chaperone/DNA topoisomerase II/histidine kinase"/>
    <property type="match status" value="1"/>
</dbReference>
<gene>
    <name evidence="3" type="ORF">RND15_34175</name>
</gene>
<dbReference type="RefSeq" id="WP_311728226.1">
    <property type="nucleotide sequence ID" value="NZ_JAVRFD010000021.1"/>
</dbReference>
<dbReference type="Gene3D" id="3.30.565.10">
    <property type="entry name" value="Histidine kinase-like ATPase, C-terminal domain"/>
    <property type="match status" value="1"/>
</dbReference>
<keyword evidence="3" id="KW-0547">Nucleotide-binding</keyword>
<dbReference type="InterPro" id="IPR003594">
    <property type="entry name" value="HATPase_dom"/>
</dbReference>
<reference evidence="3" key="1">
    <citation type="submission" date="2024-05" db="EMBL/GenBank/DDBJ databases">
        <title>30 novel species of actinomycetes from the DSMZ collection.</title>
        <authorList>
            <person name="Nouioui I."/>
        </authorList>
    </citation>
    <scope>NUCLEOTIDE SEQUENCE</scope>
    <source>
        <strain evidence="3">DSM 41529</strain>
    </source>
</reference>
<evidence type="ECO:0000313" key="3">
    <source>
        <dbReference type="EMBL" id="MDT0547703.1"/>
    </source>
</evidence>
<dbReference type="PANTHER" id="PTHR35526:SF3">
    <property type="entry name" value="ANTI-SIGMA-F FACTOR RSBW"/>
    <property type="match status" value="1"/>
</dbReference>
<name>A0ABU2XP42_9ACTN</name>
<dbReference type="Proteomes" id="UP001180754">
    <property type="component" value="Unassembled WGS sequence"/>
</dbReference>
<keyword evidence="3" id="KW-0067">ATP-binding</keyword>
<protein>
    <submittedName>
        <fullName evidence="3">ATP-binding protein</fullName>
    </submittedName>
</protein>
<keyword evidence="1" id="KW-0723">Serine/threonine-protein kinase</keyword>
<dbReference type="CDD" id="cd16936">
    <property type="entry name" value="HATPase_RsbW-like"/>
    <property type="match status" value="1"/>
</dbReference>
<evidence type="ECO:0000313" key="4">
    <source>
        <dbReference type="Proteomes" id="UP001180754"/>
    </source>
</evidence>
<dbReference type="Pfam" id="PF13581">
    <property type="entry name" value="HATPase_c_2"/>
    <property type="match status" value="1"/>
</dbReference>
<organism evidence="3 4">
    <name type="scientific">Streptomyces lonegramiae</name>
    <dbReference type="NCBI Taxonomy" id="3075524"/>
    <lineage>
        <taxon>Bacteria</taxon>
        <taxon>Bacillati</taxon>
        <taxon>Actinomycetota</taxon>
        <taxon>Actinomycetes</taxon>
        <taxon>Kitasatosporales</taxon>
        <taxon>Streptomycetaceae</taxon>
        <taxon>Streptomyces</taxon>
    </lineage>
</organism>
<feature type="domain" description="Histidine kinase/HSP90-like ATPase" evidence="2">
    <location>
        <begin position="19"/>
        <end position="130"/>
    </location>
</feature>
<dbReference type="GO" id="GO:0005524">
    <property type="term" value="F:ATP binding"/>
    <property type="evidence" value="ECO:0007669"/>
    <property type="project" value="UniProtKB-KW"/>
</dbReference>
<keyword evidence="1" id="KW-0418">Kinase</keyword>
<evidence type="ECO:0000259" key="2">
    <source>
        <dbReference type="Pfam" id="PF13581"/>
    </source>
</evidence>
<keyword evidence="4" id="KW-1185">Reference proteome</keyword>
<keyword evidence="1" id="KW-0808">Transferase</keyword>
<dbReference type="InterPro" id="IPR036890">
    <property type="entry name" value="HATPase_C_sf"/>
</dbReference>
<accession>A0ABU2XP42</accession>
<dbReference type="PANTHER" id="PTHR35526">
    <property type="entry name" value="ANTI-SIGMA-F FACTOR RSBW-RELATED"/>
    <property type="match status" value="1"/>
</dbReference>
<evidence type="ECO:0000256" key="1">
    <source>
        <dbReference type="ARBA" id="ARBA00022527"/>
    </source>
</evidence>
<sequence length="156" mass="16533">MTLEPGCQEVVWGWNDCTPGAAAHARAALRRALAQLDLPGETISDAVLAASELIANAIEHSCGPYEMRLCRTDAELTCEIQDGDPRIPEISCSPAVAPSAPGAPVSGGLDALIELLPERGRGMRIVNQLTSGRWGFRRLGTSRKVAWMAIVAAENG</sequence>
<dbReference type="InterPro" id="IPR050267">
    <property type="entry name" value="Anti-sigma-factor_SerPK"/>
</dbReference>
<proteinExistence type="predicted"/>